<evidence type="ECO:0000256" key="6">
    <source>
        <dbReference type="ARBA" id="ARBA00023136"/>
    </source>
</evidence>
<comment type="subcellular location">
    <subcellularLocation>
        <location evidence="1">Membrane</location>
        <topology evidence="1">Single-pass membrane protein</topology>
    </subcellularLocation>
</comment>
<keyword evidence="3" id="KW-0812">Transmembrane</keyword>
<organism evidence="8 9">
    <name type="scientific">Trichoderma breve</name>
    <dbReference type="NCBI Taxonomy" id="2034170"/>
    <lineage>
        <taxon>Eukaryota</taxon>
        <taxon>Fungi</taxon>
        <taxon>Dikarya</taxon>
        <taxon>Ascomycota</taxon>
        <taxon>Pezizomycotina</taxon>
        <taxon>Sordariomycetes</taxon>
        <taxon>Hypocreomycetidae</taxon>
        <taxon>Hypocreales</taxon>
        <taxon>Hypocreaceae</taxon>
        <taxon>Trichoderma</taxon>
    </lineage>
</organism>
<dbReference type="RefSeq" id="XP_056026641.1">
    <property type="nucleotide sequence ID" value="XM_056175692.1"/>
</dbReference>
<keyword evidence="6" id="KW-0472">Membrane</keyword>
<evidence type="ECO:0000256" key="3">
    <source>
        <dbReference type="ARBA" id="ARBA00022692"/>
    </source>
</evidence>
<proteinExistence type="predicted"/>
<dbReference type="InterPro" id="IPR036318">
    <property type="entry name" value="FAD-bd_PCMH-like_sf"/>
</dbReference>
<evidence type="ECO:0000256" key="1">
    <source>
        <dbReference type="ARBA" id="ARBA00004167"/>
    </source>
</evidence>
<keyword evidence="5" id="KW-0560">Oxidoreductase</keyword>
<evidence type="ECO:0000256" key="5">
    <source>
        <dbReference type="ARBA" id="ARBA00023002"/>
    </source>
</evidence>
<dbReference type="SUPFAM" id="SSF56176">
    <property type="entry name" value="FAD-binding/transporter-associated domain-like"/>
    <property type="match status" value="1"/>
</dbReference>
<dbReference type="GO" id="GO:0005737">
    <property type="term" value="C:cytoplasm"/>
    <property type="evidence" value="ECO:0007669"/>
    <property type="project" value="TreeGrafter"/>
</dbReference>
<evidence type="ECO:0000313" key="8">
    <source>
        <dbReference type="EMBL" id="KAJ4857585.1"/>
    </source>
</evidence>
<reference evidence="8" key="1">
    <citation type="submission" date="2022-09" db="EMBL/GenBank/DDBJ databases">
        <title>Chromosome-level assembly of Trichoderma breve T069, a fungus used in development of biopesticide product.</title>
        <authorList>
            <person name="Lin R."/>
            <person name="Liu T."/>
        </authorList>
    </citation>
    <scope>NUCLEOTIDE SEQUENCE</scope>
    <source>
        <strain evidence="8">T069</strain>
    </source>
</reference>
<dbReference type="InterPro" id="IPR016166">
    <property type="entry name" value="FAD-bd_PCMH"/>
</dbReference>
<dbReference type="Gene3D" id="3.30.465.10">
    <property type="match status" value="1"/>
</dbReference>
<dbReference type="EC" id="1.3.1.72" evidence="2"/>
<comment type="caution">
    <text evidence="8">The sequence shown here is derived from an EMBL/GenBank/DDBJ whole genome shotgun (WGS) entry which is preliminary data.</text>
</comment>
<dbReference type="PANTHER" id="PTHR10801:SF0">
    <property type="entry name" value="DELTA(24)-STEROL REDUCTASE"/>
    <property type="match status" value="1"/>
</dbReference>
<dbReference type="GO" id="GO:0000246">
    <property type="term" value="F:Delta24(24-1) sterol reductase activity"/>
    <property type="evidence" value="ECO:0007669"/>
    <property type="project" value="TreeGrafter"/>
</dbReference>
<feature type="domain" description="FAD-binding PCMH-type" evidence="7">
    <location>
        <begin position="1"/>
        <end position="143"/>
    </location>
</feature>
<dbReference type="GO" id="GO:0008202">
    <property type="term" value="P:steroid metabolic process"/>
    <property type="evidence" value="ECO:0007669"/>
    <property type="project" value="TreeGrafter"/>
</dbReference>
<name>A0A9W9E510_9HYPO</name>
<evidence type="ECO:0000256" key="2">
    <source>
        <dbReference type="ARBA" id="ARBA00012405"/>
    </source>
</evidence>
<dbReference type="PANTHER" id="PTHR10801">
    <property type="entry name" value="24-DEHYDROCHOLESTEROL REDUCTASE"/>
    <property type="match status" value="1"/>
</dbReference>
<gene>
    <name evidence="8" type="ORF">T069G_08482</name>
</gene>
<dbReference type="GO" id="GO:0016020">
    <property type="term" value="C:membrane"/>
    <property type="evidence" value="ECO:0007669"/>
    <property type="project" value="UniProtKB-SubCell"/>
</dbReference>
<dbReference type="AlphaFoldDB" id="A0A9W9E510"/>
<dbReference type="EMBL" id="JAOPEN010000005">
    <property type="protein sequence ID" value="KAJ4857585.1"/>
    <property type="molecule type" value="Genomic_DNA"/>
</dbReference>
<dbReference type="GeneID" id="80870380"/>
<sequence length="143" mass="15992">MNPNKLLEEHQAAVAEIQKQVKHFYDNKKPFRVYHGSTSSTRPLSFKADAIVDTSSMDRIFPVNLETMTVQAEPKVPMDALAAHTLKHGVIPKIVMEFKGITVGGGYSGFSGESSMYRYGLFNNTVSEIEILGHIWHCHPAHH</sequence>
<dbReference type="Pfam" id="PF01565">
    <property type="entry name" value="FAD_binding_4"/>
    <property type="match status" value="1"/>
</dbReference>
<evidence type="ECO:0000313" key="9">
    <source>
        <dbReference type="Proteomes" id="UP001140511"/>
    </source>
</evidence>
<dbReference type="PROSITE" id="PS51387">
    <property type="entry name" value="FAD_PCMH"/>
    <property type="match status" value="1"/>
</dbReference>
<dbReference type="Proteomes" id="UP001140511">
    <property type="component" value="Unassembled WGS sequence"/>
</dbReference>
<evidence type="ECO:0000256" key="4">
    <source>
        <dbReference type="ARBA" id="ARBA00022989"/>
    </source>
</evidence>
<dbReference type="InterPro" id="IPR040165">
    <property type="entry name" value="Diminuto-like"/>
</dbReference>
<dbReference type="InterPro" id="IPR006094">
    <property type="entry name" value="Oxid_FAD_bind_N"/>
</dbReference>
<protein>
    <recommendedName>
        <fullName evidence="2">Delta(24)-sterol reductase</fullName>
        <ecNumber evidence="2">1.3.1.72</ecNumber>
    </recommendedName>
</protein>
<dbReference type="GO" id="GO:0071949">
    <property type="term" value="F:FAD binding"/>
    <property type="evidence" value="ECO:0007669"/>
    <property type="project" value="InterPro"/>
</dbReference>
<dbReference type="GO" id="GO:0050614">
    <property type="term" value="F:Delta24-sterol reductase activity"/>
    <property type="evidence" value="ECO:0007669"/>
    <property type="project" value="UniProtKB-EC"/>
</dbReference>
<dbReference type="InterPro" id="IPR016169">
    <property type="entry name" value="FAD-bd_PCMH_sub2"/>
</dbReference>
<keyword evidence="4" id="KW-1133">Transmembrane helix</keyword>
<keyword evidence="9" id="KW-1185">Reference proteome</keyword>
<evidence type="ECO:0000259" key="7">
    <source>
        <dbReference type="PROSITE" id="PS51387"/>
    </source>
</evidence>
<accession>A0A9W9E510</accession>